<dbReference type="EMBL" id="JYNL01000069">
    <property type="protein sequence ID" value="KMO67295.1"/>
    <property type="molecule type" value="Genomic_DNA"/>
</dbReference>
<dbReference type="AlphaFoldDB" id="A0A0J6V8V8"/>
<dbReference type="PATRIC" id="fig|37916.4.peg.6562"/>
<dbReference type="Proteomes" id="UP000036513">
    <property type="component" value="Unassembled WGS sequence"/>
</dbReference>
<sequence>MASTEDRLNAFLGKAIGDLGASVSEVLMLIGDELGLYTGRGADRRQ</sequence>
<accession>A0A0J6V8V8</accession>
<name>A0A0J6V8V8_9MYCO</name>
<gene>
    <name evidence="1" type="ORF">MCHLDSM_06544</name>
</gene>
<comment type="caution">
    <text evidence="1">The sequence shown here is derived from an EMBL/GenBank/DDBJ whole genome shotgun (WGS) entry which is preliminary data.</text>
</comment>
<dbReference type="RefSeq" id="WP_156455017.1">
    <property type="nucleotide sequence ID" value="NZ_JYNL01000069.1"/>
</dbReference>
<organism evidence="1 2">
    <name type="scientific">Mycolicibacterium chlorophenolicum</name>
    <dbReference type="NCBI Taxonomy" id="37916"/>
    <lineage>
        <taxon>Bacteria</taxon>
        <taxon>Bacillati</taxon>
        <taxon>Actinomycetota</taxon>
        <taxon>Actinomycetes</taxon>
        <taxon>Mycobacteriales</taxon>
        <taxon>Mycobacteriaceae</taxon>
        <taxon>Mycolicibacterium</taxon>
    </lineage>
</organism>
<dbReference type="STRING" id="37916.MCHLDSM_06544"/>
<protein>
    <submittedName>
        <fullName evidence="1">Uncharacterized protein</fullName>
    </submittedName>
</protein>
<reference evidence="1 2" key="1">
    <citation type="journal article" date="2015" name="Genome Biol. Evol.">
        <title>Characterization of Three Mycobacterium spp. with Potential Use in Bioremediation by Genome Sequencing and Comparative Genomics.</title>
        <authorList>
            <person name="Das S."/>
            <person name="Pettersson B.M."/>
            <person name="Behra P.R."/>
            <person name="Ramesh M."/>
            <person name="Dasgupta S."/>
            <person name="Bhattacharya A."/>
            <person name="Kirsebom L.A."/>
        </authorList>
    </citation>
    <scope>NUCLEOTIDE SEQUENCE [LARGE SCALE GENOMIC DNA]</scope>
    <source>
        <strain evidence="1 2">DSM 43826</strain>
    </source>
</reference>
<proteinExistence type="predicted"/>
<evidence type="ECO:0000313" key="1">
    <source>
        <dbReference type="EMBL" id="KMO67295.1"/>
    </source>
</evidence>
<evidence type="ECO:0000313" key="2">
    <source>
        <dbReference type="Proteomes" id="UP000036513"/>
    </source>
</evidence>
<keyword evidence="2" id="KW-1185">Reference proteome</keyword>